<name>A0A6S6T695_9BACT</name>
<organism evidence="8">
    <name type="scientific">uncultured Campylobacterales bacterium</name>
    <dbReference type="NCBI Taxonomy" id="352960"/>
    <lineage>
        <taxon>Bacteria</taxon>
        <taxon>Pseudomonadati</taxon>
        <taxon>Campylobacterota</taxon>
        <taxon>Epsilonproteobacteria</taxon>
        <taxon>Campylobacterales</taxon>
        <taxon>environmental samples</taxon>
    </lineage>
</organism>
<keyword evidence="5 8" id="KW-0560">Oxidoreductase</keyword>
<dbReference type="EMBL" id="CACVAW010000040">
    <property type="protein sequence ID" value="CAA6810396.1"/>
    <property type="molecule type" value="Genomic_DNA"/>
</dbReference>
<dbReference type="InterPro" id="IPR002579">
    <property type="entry name" value="Met_Sox_Rdtase_MsrB_dom"/>
</dbReference>
<evidence type="ECO:0000256" key="5">
    <source>
        <dbReference type="ARBA" id="ARBA00023002"/>
    </source>
</evidence>
<evidence type="ECO:0000256" key="4">
    <source>
        <dbReference type="ARBA" id="ARBA00022833"/>
    </source>
</evidence>
<keyword evidence="3" id="KW-0479">Metal-binding</keyword>
<evidence type="ECO:0000256" key="3">
    <source>
        <dbReference type="ARBA" id="ARBA00022723"/>
    </source>
</evidence>
<accession>A0A6S6T695</accession>
<evidence type="ECO:0000256" key="6">
    <source>
        <dbReference type="ARBA" id="ARBA00048488"/>
    </source>
</evidence>
<dbReference type="InterPro" id="IPR028427">
    <property type="entry name" value="Met_Sox_Rdtase_MsrB"/>
</dbReference>
<comment type="cofactor">
    <cofactor evidence="1">
        <name>Zn(2+)</name>
        <dbReference type="ChEBI" id="CHEBI:29105"/>
    </cofactor>
</comment>
<dbReference type="GO" id="GO:0030091">
    <property type="term" value="P:protein repair"/>
    <property type="evidence" value="ECO:0007669"/>
    <property type="project" value="InterPro"/>
</dbReference>
<sequence length="131" mass="14761">MKTIQLIILLGALLMAKELTNEEKRIIVNKGTEAPFSGKYNSFYEEGVYHCKQCGEQLFSSDTKFNSRSGWPSFDEALPNKVKQIPDADGSRVEIVCSKCDAHLGHVFEGEGFTKKNKRFCVNSTSLEFEE</sequence>
<proteinExistence type="predicted"/>
<dbReference type="NCBIfam" id="TIGR00357">
    <property type="entry name" value="peptide-methionine (R)-S-oxide reductase MsrB"/>
    <property type="match status" value="1"/>
</dbReference>
<dbReference type="Gene3D" id="2.170.150.20">
    <property type="entry name" value="Peptide methionine sulfoxide reductase"/>
    <property type="match status" value="1"/>
</dbReference>
<dbReference type="GO" id="GO:0033743">
    <property type="term" value="F:peptide-methionine (R)-S-oxide reductase activity"/>
    <property type="evidence" value="ECO:0007669"/>
    <property type="project" value="UniProtKB-EC"/>
</dbReference>
<reference evidence="8" key="1">
    <citation type="submission" date="2020-01" db="EMBL/GenBank/DDBJ databases">
        <authorList>
            <person name="Meier V. D."/>
            <person name="Meier V D."/>
        </authorList>
    </citation>
    <scope>NUCLEOTIDE SEQUENCE</scope>
    <source>
        <strain evidence="8">HLG_WM_MAG_12</strain>
    </source>
</reference>
<evidence type="ECO:0000259" key="7">
    <source>
        <dbReference type="PROSITE" id="PS51790"/>
    </source>
</evidence>
<dbReference type="PANTHER" id="PTHR46081:SF8">
    <property type="entry name" value="PEPTIDE METHIONINE SULFOXIDE REDUCTASE 2"/>
    <property type="match status" value="1"/>
</dbReference>
<dbReference type="PROSITE" id="PS51790">
    <property type="entry name" value="MSRB"/>
    <property type="match status" value="1"/>
</dbReference>
<dbReference type="NCBIfam" id="NF004036">
    <property type="entry name" value="PRK05508.1"/>
    <property type="match status" value="1"/>
</dbReference>
<protein>
    <recommendedName>
        <fullName evidence="2">peptide-methionine (R)-S-oxide reductase</fullName>
        <ecNumber evidence="2">1.8.4.12</ecNumber>
    </recommendedName>
</protein>
<keyword evidence="4" id="KW-0862">Zinc</keyword>
<gene>
    <name evidence="8" type="ORF">HELGO_WM5993</name>
</gene>
<evidence type="ECO:0000313" key="8">
    <source>
        <dbReference type="EMBL" id="CAA6810396.1"/>
    </source>
</evidence>
<comment type="catalytic activity">
    <reaction evidence="6">
        <text>L-methionyl-[protein] + [thioredoxin]-disulfide + H2O = L-methionyl-(R)-S-oxide-[protein] + [thioredoxin]-dithiol</text>
        <dbReference type="Rhea" id="RHEA:24164"/>
        <dbReference type="Rhea" id="RHEA-COMP:10698"/>
        <dbReference type="Rhea" id="RHEA-COMP:10700"/>
        <dbReference type="Rhea" id="RHEA-COMP:12313"/>
        <dbReference type="Rhea" id="RHEA-COMP:12314"/>
        <dbReference type="ChEBI" id="CHEBI:15377"/>
        <dbReference type="ChEBI" id="CHEBI:16044"/>
        <dbReference type="ChEBI" id="CHEBI:29950"/>
        <dbReference type="ChEBI" id="CHEBI:45764"/>
        <dbReference type="ChEBI" id="CHEBI:50058"/>
        <dbReference type="EC" id="1.8.4.12"/>
    </reaction>
</comment>
<evidence type="ECO:0000256" key="2">
    <source>
        <dbReference type="ARBA" id="ARBA00012499"/>
    </source>
</evidence>
<dbReference type="Pfam" id="PF01641">
    <property type="entry name" value="SelR"/>
    <property type="match status" value="1"/>
</dbReference>
<dbReference type="EC" id="1.8.4.12" evidence="2"/>
<dbReference type="GO" id="GO:0046872">
    <property type="term" value="F:metal ion binding"/>
    <property type="evidence" value="ECO:0007669"/>
    <property type="project" value="UniProtKB-KW"/>
</dbReference>
<dbReference type="InterPro" id="IPR011057">
    <property type="entry name" value="Mss4-like_sf"/>
</dbReference>
<dbReference type="GO" id="GO:0006979">
    <property type="term" value="P:response to oxidative stress"/>
    <property type="evidence" value="ECO:0007669"/>
    <property type="project" value="InterPro"/>
</dbReference>
<evidence type="ECO:0000256" key="1">
    <source>
        <dbReference type="ARBA" id="ARBA00001947"/>
    </source>
</evidence>
<dbReference type="PANTHER" id="PTHR46081">
    <property type="entry name" value="PEPTIDE METHIONINE SULFOXIDE REDUCTASE 2"/>
    <property type="match status" value="1"/>
</dbReference>
<dbReference type="AlphaFoldDB" id="A0A6S6T695"/>
<feature type="domain" description="MsrB" evidence="7">
    <location>
        <begin position="12"/>
        <end position="131"/>
    </location>
</feature>
<dbReference type="SUPFAM" id="SSF51316">
    <property type="entry name" value="Mss4-like"/>
    <property type="match status" value="1"/>
</dbReference>